<proteinExistence type="predicted"/>
<reference evidence="2" key="1">
    <citation type="journal article" date="2019" name="Int. J. Syst. Evol. Microbiol.">
        <title>The Global Catalogue of Microorganisms (GCM) 10K type strain sequencing project: providing services to taxonomists for standard genome sequencing and annotation.</title>
        <authorList>
            <consortium name="The Broad Institute Genomics Platform"/>
            <consortium name="The Broad Institute Genome Sequencing Center for Infectious Disease"/>
            <person name="Wu L."/>
            <person name="Ma J."/>
        </authorList>
    </citation>
    <scope>NUCLEOTIDE SEQUENCE [LARGE SCALE GENOMIC DNA]</scope>
    <source>
        <strain evidence="2">CCUG 60022</strain>
    </source>
</reference>
<dbReference type="CDD" id="cd00586">
    <property type="entry name" value="4HBT"/>
    <property type="match status" value="1"/>
</dbReference>
<evidence type="ECO:0000313" key="1">
    <source>
        <dbReference type="EMBL" id="MFD0761285.1"/>
    </source>
</evidence>
<dbReference type="EMBL" id="JBHTIC010000005">
    <property type="protein sequence ID" value="MFD0761285.1"/>
    <property type="molecule type" value="Genomic_DNA"/>
</dbReference>
<dbReference type="Gene3D" id="3.10.129.10">
    <property type="entry name" value="Hotdog Thioesterase"/>
    <property type="match status" value="1"/>
</dbReference>
<dbReference type="PANTHER" id="PTHR31793">
    <property type="entry name" value="4-HYDROXYBENZOYL-COA THIOESTERASE FAMILY MEMBER"/>
    <property type="match status" value="1"/>
</dbReference>
<dbReference type="EC" id="3.1.2.-" evidence="1"/>
<dbReference type="PANTHER" id="PTHR31793:SF24">
    <property type="entry name" value="LONG-CHAIN ACYL-COA THIOESTERASE FADM"/>
    <property type="match status" value="1"/>
</dbReference>
<name>A0ABW2Z355_9FLAO</name>
<dbReference type="SUPFAM" id="SSF54637">
    <property type="entry name" value="Thioesterase/thiol ester dehydrase-isomerase"/>
    <property type="match status" value="1"/>
</dbReference>
<organism evidence="1 2">
    <name type="scientific">Lutibacter aestuarii</name>
    <dbReference type="NCBI Taxonomy" id="861111"/>
    <lineage>
        <taxon>Bacteria</taxon>
        <taxon>Pseudomonadati</taxon>
        <taxon>Bacteroidota</taxon>
        <taxon>Flavobacteriia</taxon>
        <taxon>Flavobacteriales</taxon>
        <taxon>Flavobacteriaceae</taxon>
        <taxon>Lutibacter</taxon>
    </lineage>
</organism>
<dbReference type="Pfam" id="PF13279">
    <property type="entry name" value="4HBT_2"/>
    <property type="match status" value="1"/>
</dbReference>
<dbReference type="RefSeq" id="WP_298265067.1">
    <property type="nucleotide sequence ID" value="NZ_JBHTIC010000005.1"/>
</dbReference>
<gene>
    <name evidence="1" type="ORF">ACFQZW_04260</name>
</gene>
<keyword evidence="2" id="KW-1185">Reference proteome</keyword>
<sequence length="149" mass="17674">MNFEVLFKTKWSDFDPNRHMRHTAYNDYAAEVRVRYFQEHGLSINEFAKLNIGPILFKEETSFYKEIHIGENITVKMELEGVSKEIERWRFNHQIFNEAGKLSAEIKVYGAWIDLEKRKLTSPPAEFVKIFEDLPKTSNFKEIPLKSEK</sequence>
<evidence type="ECO:0000313" key="2">
    <source>
        <dbReference type="Proteomes" id="UP001597032"/>
    </source>
</evidence>
<dbReference type="InterPro" id="IPR050563">
    <property type="entry name" value="4-hydroxybenzoyl-CoA_TE"/>
</dbReference>
<dbReference type="GO" id="GO:0016787">
    <property type="term" value="F:hydrolase activity"/>
    <property type="evidence" value="ECO:0007669"/>
    <property type="project" value="UniProtKB-KW"/>
</dbReference>
<comment type="caution">
    <text evidence="1">The sequence shown here is derived from an EMBL/GenBank/DDBJ whole genome shotgun (WGS) entry which is preliminary data.</text>
</comment>
<dbReference type="Proteomes" id="UP001597032">
    <property type="component" value="Unassembled WGS sequence"/>
</dbReference>
<protein>
    <submittedName>
        <fullName evidence="1">Acyl-CoA thioesterase</fullName>
        <ecNumber evidence="1">3.1.2.-</ecNumber>
    </submittedName>
</protein>
<keyword evidence="1" id="KW-0378">Hydrolase</keyword>
<dbReference type="InterPro" id="IPR029069">
    <property type="entry name" value="HotDog_dom_sf"/>
</dbReference>
<accession>A0ABW2Z355</accession>